<dbReference type="RefSeq" id="XP_021882803.1">
    <property type="nucleotide sequence ID" value="XM_022027665.1"/>
</dbReference>
<dbReference type="SMART" id="SM00368">
    <property type="entry name" value="LRR_RI"/>
    <property type="match status" value="4"/>
</dbReference>
<dbReference type="InterPro" id="IPR032675">
    <property type="entry name" value="LRR_dom_sf"/>
</dbReference>
<evidence type="ECO:0000256" key="4">
    <source>
        <dbReference type="SAM" id="Coils"/>
    </source>
</evidence>
<name>A0A1Y2GU63_9FUNG</name>
<dbReference type="Pfam" id="PF13516">
    <property type="entry name" value="LRR_6"/>
    <property type="match status" value="2"/>
</dbReference>
<dbReference type="InterPro" id="IPR027038">
    <property type="entry name" value="RanGap"/>
</dbReference>
<gene>
    <name evidence="5" type="ORF">BCR41DRAFT_385418</name>
</gene>
<proteinExistence type="predicted"/>
<dbReference type="STRING" id="64571.A0A1Y2GU63"/>
<keyword evidence="6" id="KW-1185">Reference proteome</keyword>
<dbReference type="GO" id="GO:0048471">
    <property type="term" value="C:perinuclear region of cytoplasm"/>
    <property type="evidence" value="ECO:0007669"/>
    <property type="project" value="TreeGrafter"/>
</dbReference>
<comment type="caution">
    <text evidence="5">The sequence shown here is derived from an EMBL/GenBank/DDBJ whole genome shotgun (WGS) entry which is preliminary data.</text>
</comment>
<dbReference type="OrthoDB" id="2395959at2759"/>
<dbReference type="AlphaFoldDB" id="A0A1Y2GU63"/>
<dbReference type="GO" id="GO:0005096">
    <property type="term" value="F:GTPase activator activity"/>
    <property type="evidence" value="ECO:0007669"/>
    <property type="project" value="UniProtKB-KW"/>
</dbReference>
<protein>
    <submittedName>
        <fullName evidence="5">Uncharacterized protein</fullName>
    </submittedName>
</protein>
<dbReference type="GeneID" id="33569508"/>
<dbReference type="GO" id="GO:0031267">
    <property type="term" value="F:small GTPase binding"/>
    <property type="evidence" value="ECO:0007669"/>
    <property type="project" value="TreeGrafter"/>
</dbReference>
<organism evidence="5 6">
    <name type="scientific">Lobosporangium transversale</name>
    <dbReference type="NCBI Taxonomy" id="64571"/>
    <lineage>
        <taxon>Eukaryota</taxon>
        <taxon>Fungi</taxon>
        <taxon>Fungi incertae sedis</taxon>
        <taxon>Mucoromycota</taxon>
        <taxon>Mortierellomycotina</taxon>
        <taxon>Mortierellomycetes</taxon>
        <taxon>Mortierellales</taxon>
        <taxon>Mortierellaceae</taxon>
        <taxon>Lobosporangium</taxon>
    </lineage>
</organism>
<reference evidence="5 6" key="1">
    <citation type="submission" date="2016-07" db="EMBL/GenBank/DDBJ databases">
        <title>Pervasive Adenine N6-methylation of Active Genes in Fungi.</title>
        <authorList>
            <consortium name="DOE Joint Genome Institute"/>
            <person name="Mondo S.J."/>
            <person name="Dannebaum R.O."/>
            <person name="Kuo R.C."/>
            <person name="Labutti K."/>
            <person name="Haridas S."/>
            <person name="Kuo A."/>
            <person name="Salamov A."/>
            <person name="Ahrendt S.R."/>
            <person name="Lipzen A."/>
            <person name="Sullivan W."/>
            <person name="Andreopoulos W.B."/>
            <person name="Clum A."/>
            <person name="Lindquist E."/>
            <person name="Daum C."/>
            <person name="Ramamoorthy G.K."/>
            <person name="Gryganskyi A."/>
            <person name="Culley D."/>
            <person name="Magnuson J.K."/>
            <person name="James T.Y."/>
            <person name="O'Malley M.A."/>
            <person name="Stajich J.E."/>
            <person name="Spatafora J.W."/>
            <person name="Visel A."/>
            <person name="Grigoriev I.V."/>
        </authorList>
    </citation>
    <scope>NUCLEOTIDE SEQUENCE [LARGE SCALE GENOMIC DNA]</scope>
    <source>
        <strain evidence="5 6">NRRL 3116</strain>
    </source>
</reference>
<dbReference type="GO" id="GO:0005829">
    <property type="term" value="C:cytosol"/>
    <property type="evidence" value="ECO:0007669"/>
    <property type="project" value="TreeGrafter"/>
</dbReference>
<dbReference type="InParanoid" id="A0A1Y2GU63"/>
<dbReference type="EMBL" id="MCFF01000012">
    <property type="protein sequence ID" value="ORZ20894.1"/>
    <property type="molecule type" value="Genomic_DNA"/>
</dbReference>
<accession>A0A1Y2GU63</accession>
<keyword evidence="1" id="KW-0343">GTPase activation</keyword>
<dbReference type="PANTHER" id="PTHR24113:SF12">
    <property type="entry name" value="RAN GTPASE-ACTIVATING PROTEIN 1"/>
    <property type="match status" value="1"/>
</dbReference>
<sequence length="524" mass="59505">MLELQLEVNKLQLEAKEKDERMLEMQRQALDRLANLQKKAEAILVQNFELHEYPIPRLFIILPADRAKWDPMNVLRNKVRLHFLCEHRDHTAKTERNCQDQIHLARHEGYEIRNSTEFFQKYGKHMIILLQWFKLGMGTPSGASLTPVPNLLNVGINYSIKYMEQLSKDNPALNNINAIDDFEALEGADLRQLSKFLQTKDEDWQLGNLYRITTETGHVRWVCVDHYRSTYKEREQEAFENVVEMNRGKYDSHLGKVIIKLRSRTTAGEFYNALANAKHVYEMDIALYWDWTQTDLEALEKALRVSSVSVLRLDLGLSQESTTRKLLSTSTRYERLVRIIELRKMKSICIVLSPDLVKLSNLPSGKLPHLHELSFEVKPWVFGANNIRTLVNSLKTEVALTTLDLWGTTIGKKGALTLSEALKTNTTLTRLSLGSNSIGNEGALALSEALRANKALTSLDLQGNLIEKEGAMALSEALKTNKALTSLYLFANSIEKEGALALSEALKANTTLTTLSLGKQLNWA</sequence>
<dbReference type="PANTHER" id="PTHR24113">
    <property type="entry name" value="RAN GTPASE-ACTIVATING PROTEIN 1"/>
    <property type="match status" value="1"/>
</dbReference>
<dbReference type="InterPro" id="IPR001611">
    <property type="entry name" value="Leu-rich_rpt"/>
</dbReference>
<evidence type="ECO:0000313" key="6">
    <source>
        <dbReference type="Proteomes" id="UP000193648"/>
    </source>
</evidence>
<dbReference type="GO" id="GO:0006913">
    <property type="term" value="P:nucleocytoplasmic transport"/>
    <property type="evidence" value="ECO:0007669"/>
    <property type="project" value="TreeGrafter"/>
</dbReference>
<evidence type="ECO:0000313" key="5">
    <source>
        <dbReference type="EMBL" id="ORZ20894.1"/>
    </source>
</evidence>
<keyword evidence="4" id="KW-0175">Coiled coil</keyword>
<dbReference type="GO" id="GO:0005634">
    <property type="term" value="C:nucleus"/>
    <property type="evidence" value="ECO:0007669"/>
    <property type="project" value="TreeGrafter"/>
</dbReference>
<evidence type="ECO:0000256" key="2">
    <source>
        <dbReference type="ARBA" id="ARBA00022614"/>
    </source>
</evidence>
<keyword evidence="2" id="KW-0433">Leucine-rich repeat</keyword>
<feature type="coiled-coil region" evidence="4">
    <location>
        <begin position="1"/>
        <end position="28"/>
    </location>
</feature>
<evidence type="ECO:0000256" key="1">
    <source>
        <dbReference type="ARBA" id="ARBA00022468"/>
    </source>
</evidence>
<dbReference type="Gene3D" id="3.80.10.10">
    <property type="entry name" value="Ribonuclease Inhibitor"/>
    <property type="match status" value="2"/>
</dbReference>
<dbReference type="Proteomes" id="UP000193648">
    <property type="component" value="Unassembled WGS sequence"/>
</dbReference>
<evidence type="ECO:0000256" key="3">
    <source>
        <dbReference type="ARBA" id="ARBA00022737"/>
    </source>
</evidence>
<keyword evidence="3" id="KW-0677">Repeat</keyword>
<dbReference type="SUPFAM" id="SSF52047">
    <property type="entry name" value="RNI-like"/>
    <property type="match status" value="1"/>
</dbReference>